<comment type="caution">
    <text evidence="3">The sequence shown here is derived from an EMBL/GenBank/DDBJ whole genome shotgun (WGS) entry which is preliminary data.</text>
</comment>
<dbReference type="PROSITE" id="PS50157">
    <property type="entry name" value="ZINC_FINGER_C2H2_2"/>
    <property type="match status" value="2"/>
</dbReference>
<dbReference type="PROSITE" id="PS00028">
    <property type="entry name" value="ZINC_FINGER_C2H2_1"/>
    <property type="match status" value="1"/>
</dbReference>
<dbReference type="OrthoDB" id="10004641at2759"/>
<organism evidence="3 4">
    <name type="scientific">Ignelater luminosus</name>
    <name type="common">Cucubano</name>
    <name type="synonym">Pyrophorus luminosus</name>
    <dbReference type="NCBI Taxonomy" id="2038154"/>
    <lineage>
        <taxon>Eukaryota</taxon>
        <taxon>Metazoa</taxon>
        <taxon>Ecdysozoa</taxon>
        <taxon>Arthropoda</taxon>
        <taxon>Hexapoda</taxon>
        <taxon>Insecta</taxon>
        <taxon>Pterygota</taxon>
        <taxon>Neoptera</taxon>
        <taxon>Endopterygota</taxon>
        <taxon>Coleoptera</taxon>
        <taxon>Polyphaga</taxon>
        <taxon>Elateriformia</taxon>
        <taxon>Elateroidea</taxon>
        <taxon>Elateridae</taxon>
        <taxon>Agrypninae</taxon>
        <taxon>Pyrophorini</taxon>
        <taxon>Ignelater</taxon>
    </lineage>
</organism>
<sequence>FFKRYYEEYLKNVLVGSRSKENSPKTIAPTAMAIDQKETLVTDSPRFHCQKCSKSYKNKRHLYRHEKEECIDVVPRFKCVLCLNMFRRKYHLVRHMNNKHGIDLK</sequence>
<gene>
    <name evidence="3" type="ORF">ILUMI_00753</name>
</gene>
<dbReference type="SUPFAM" id="SSF57667">
    <property type="entry name" value="beta-beta-alpha zinc fingers"/>
    <property type="match status" value="1"/>
</dbReference>
<dbReference type="InterPro" id="IPR013087">
    <property type="entry name" value="Znf_C2H2_type"/>
</dbReference>
<keyword evidence="1" id="KW-0479">Metal-binding</keyword>
<dbReference type="AlphaFoldDB" id="A0A8K0GKX5"/>
<protein>
    <recommendedName>
        <fullName evidence="2">C2H2-type domain-containing protein</fullName>
    </recommendedName>
</protein>
<evidence type="ECO:0000256" key="1">
    <source>
        <dbReference type="PROSITE-ProRule" id="PRU00042"/>
    </source>
</evidence>
<feature type="domain" description="C2H2-type" evidence="2">
    <location>
        <begin position="77"/>
        <end position="100"/>
    </location>
</feature>
<keyword evidence="1" id="KW-0863">Zinc-finger</keyword>
<dbReference type="Gene3D" id="3.30.160.60">
    <property type="entry name" value="Classic Zinc Finger"/>
    <property type="match status" value="1"/>
</dbReference>
<accession>A0A8K0GKX5</accession>
<keyword evidence="4" id="KW-1185">Reference proteome</keyword>
<dbReference type="InterPro" id="IPR036236">
    <property type="entry name" value="Znf_C2H2_sf"/>
</dbReference>
<name>A0A8K0GKX5_IGNLU</name>
<dbReference type="Pfam" id="PF00096">
    <property type="entry name" value="zf-C2H2"/>
    <property type="match status" value="2"/>
</dbReference>
<evidence type="ECO:0000313" key="4">
    <source>
        <dbReference type="Proteomes" id="UP000801492"/>
    </source>
</evidence>
<keyword evidence="1" id="KW-0862">Zinc</keyword>
<dbReference type="SMART" id="SM00355">
    <property type="entry name" value="ZnF_C2H2"/>
    <property type="match status" value="2"/>
</dbReference>
<evidence type="ECO:0000313" key="3">
    <source>
        <dbReference type="EMBL" id="KAF2905427.1"/>
    </source>
</evidence>
<feature type="non-terminal residue" evidence="3">
    <location>
        <position position="1"/>
    </location>
</feature>
<feature type="domain" description="C2H2-type" evidence="2">
    <location>
        <begin position="47"/>
        <end position="67"/>
    </location>
</feature>
<proteinExistence type="predicted"/>
<dbReference type="Proteomes" id="UP000801492">
    <property type="component" value="Unassembled WGS sequence"/>
</dbReference>
<dbReference type="GO" id="GO:0008270">
    <property type="term" value="F:zinc ion binding"/>
    <property type="evidence" value="ECO:0007669"/>
    <property type="project" value="UniProtKB-KW"/>
</dbReference>
<evidence type="ECO:0000259" key="2">
    <source>
        <dbReference type="PROSITE" id="PS50157"/>
    </source>
</evidence>
<reference evidence="3" key="1">
    <citation type="submission" date="2019-08" db="EMBL/GenBank/DDBJ databases">
        <title>The genome of the North American firefly Photinus pyralis.</title>
        <authorList>
            <consortium name="Photinus pyralis genome working group"/>
            <person name="Fallon T.R."/>
            <person name="Sander Lower S.E."/>
            <person name="Weng J.-K."/>
        </authorList>
    </citation>
    <scope>NUCLEOTIDE SEQUENCE</scope>
    <source>
        <strain evidence="3">TRF0915ILg1</strain>
        <tissue evidence="3">Whole body</tissue>
    </source>
</reference>
<dbReference type="EMBL" id="VTPC01000541">
    <property type="protein sequence ID" value="KAF2905427.1"/>
    <property type="molecule type" value="Genomic_DNA"/>
</dbReference>